<name>A0ABS1QDU8_9FLAO</name>
<gene>
    <name evidence="2" type="ORF">JET18_08020</name>
</gene>
<sequence>MQKEKLRTARKRKGYTQQEIADVIATDVSNYSRKESGNVRIIHAEWEKIARFLEVPVEEIYEEDETTIVIENPVFNDSPGANLGSNTGNVTNISNELSIEIIKTMQEYIGLLKEEISKLKK</sequence>
<protein>
    <submittedName>
        <fullName evidence="2">Helix-turn-helix transcriptional regulator</fullName>
    </submittedName>
</protein>
<feature type="domain" description="HTH cro/C1-type" evidence="1">
    <location>
        <begin position="6"/>
        <end position="60"/>
    </location>
</feature>
<dbReference type="Gene3D" id="1.10.260.40">
    <property type="entry name" value="lambda repressor-like DNA-binding domains"/>
    <property type="match status" value="1"/>
</dbReference>
<proteinExistence type="predicted"/>
<dbReference type="InterPro" id="IPR001387">
    <property type="entry name" value="Cro/C1-type_HTH"/>
</dbReference>
<evidence type="ECO:0000313" key="2">
    <source>
        <dbReference type="EMBL" id="MBL1220778.1"/>
    </source>
</evidence>
<organism evidence="2 3">
    <name type="scientific">Chryseobacterium endalhagicum</name>
    <dbReference type="NCBI Taxonomy" id="2797638"/>
    <lineage>
        <taxon>Bacteria</taxon>
        <taxon>Pseudomonadati</taxon>
        <taxon>Bacteroidota</taxon>
        <taxon>Flavobacteriia</taxon>
        <taxon>Flavobacteriales</taxon>
        <taxon>Weeksellaceae</taxon>
        <taxon>Chryseobacterium group</taxon>
        <taxon>Chryseobacterium</taxon>
    </lineage>
</organism>
<dbReference type="Pfam" id="PF13560">
    <property type="entry name" value="HTH_31"/>
    <property type="match status" value="1"/>
</dbReference>
<accession>A0ABS1QDU8</accession>
<dbReference type="RefSeq" id="WP_202090090.1">
    <property type="nucleotide sequence ID" value="NZ_JAELVM010000001.1"/>
</dbReference>
<reference evidence="2 3" key="1">
    <citation type="submission" date="2020-12" db="EMBL/GenBank/DDBJ databases">
        <title>Chryseobacterium endoalhailicus sp. nov., isolated from seed of leguminous plant.</title>
        <authorList>
            <person name="Zhang X."/>
        </authorList>
    </citation>
    <scope>NUCLEOTIDE SEQUENCE [LARGE SCALE GENOMIC DNA]</scope>
    <source>
        <strain evidence="2 3">L7</strain>
    </source>
</reference>
<dbReference type="EMBL" id="JAELVM010000001">
    <property type="protein sequence ID" value="MBL1220778.1"/>
    <property type="molecule type" value="Genomic_DNA"/>
</dbReference>
<dbReference type="SMART" id="SM00530">
    <property type="entry name" value="HTH_XRE"/>
    <property type="match status" value="1"/>
</dbReference>
<evidence type="ECO:0000313" key="3">
    <source>
        <dbReference type="Proteomes" id="UP000661696"/>
    </source>
</evidence>
<dbReference type="SUPFAM" id="SSF47413">
    <property type="entry name" value="lambda repressor-like DNA-binding domains"/>
    <property type="match status" value="1"/>
</dbReference>
<dbReference type="Proteomes" id="UP000661696">
    <property type="component" value="Unassembled WGS sequence"/>
</dbReference>
<evidence type="ECO:0000259" key="1">
    <source>
        <dbReference type="PROSITE" id="PS50943"/>
    </source>
</evidence>
<dbReference type="PROSITE" id="PS50943">
    <property type="entry name" value="HTH_CROC1"/>
    <property type="match status" value="1"/>
</dbReference>
<comment type="caution">
    <text evidence="2">The sequence shown here is derived from an EMBL/GenBank/DDBJ whole genome shotgun (WGS) entry which is preliminary data.</text>
</comment>
<dbReference type="InterPro" id="IPR010982">
    <property type="entry name" value="Lambda_DNA-bd_dom_sf"/>
</dbReference>
<keyword evidence="3" id="KW-1185">Reference proteome</keyword>
<dbReference type="CDD" id="cd00093">
    <property type="entry name" value="HTH_XRE"/>
    <property type="match status" value="1"/>
</dbReference>